<dbReference type="InterPro" id="IPR051263">
    <property type="entry name" value="C-type_cytochrome_biogenesis"/>
</dbReference>
<feature type="transmembrane region" description="Helical" evidence="7">
    <location>
        <begin position="93"/>
        <end position="115"/>
    </location>
</feature>
<evidence type="ECO:0000259" key="8">
    <source>
        <dbReference type="Pfam" id="PF23892"/>
    </source>
</evidence>
<feature type="region of interest" description="Disordered" evidence="6">
    <location>
        <begin position="323"/>
        <end position="342"/>
    </location>
</feature>
<evidence type="ECO:0000256" key="6">
    <source>
        <dbReference type="SAM" id="MobiDB-lite"/>
    </source>
</evidence>
<keyword evidence="11" id="KW-1185">Reference proteome</keyword>
<keyword evidence="4 5" id="KW-0802">TPR repeat</keyword>
<dbReference type="InterPro" id="IPR056412">
    <property type="entry name" value="Ig_CycH"/>
</dbReference>
<dbReference type="Gene3D" id="1.25.40.10">
    <property type="entry name" value="Tetratricopeptide repeat domain"/>
    <property type="match status" value="1"/>
</dbReference>
<dbReference type="RefSeq" id="WP_160334383.1">
    <property type="nucleotide sequence ID" value="NZ_WSRP01000004.1"/>
</dbReference>
<dbReference type="PANTHER" id="PTHR47870">
    <property type="entry name" value="CYTOCHROME C-TYPE BIOGENESIS PROTEIN CCMH"/>
    <property type="match status" value="1"/>
</dbReference>
<reference evidence="10 11" key="1">
    <citation type="submission" date="2019-12" db="EMBL/GenBank/DDBJ databases">
        <title>Microbes associate with the intestines of laboratory mice.</title>
        <authorList>
            <person name="Navarre W."/>
            <person name="Wong E."/>
        </authorList>
    </citation>
    <scope>NUCLEOTIDE SEQUENCE [LARGE SCALE GENOMIC DNA]</scope>
    <source>
        <strain evidence="10 11">NM82_D38</strain>
    </source>
</reference>
<evidence type="ECO:0000313" key="11">
    <source>
        <dbReference type="Proteomes" id="UP000472580"/>
    </source>
</evidence>
<dbReference type="AlphaFoldDB" id="A0A6L6YEE9"/>
<dbReference type="PROSITE" id="PS50005">
    <property type="entry name" value="TPR"/>
    <property type="match status" value="1"/>
</dbReference>
<evidence type="ECO:0000256" key="3">
    <source>
        <dbReference type="ARBA" id="ARBA00022748"/>
    </source>
</evidence>
<protein>
    <submittedName>
        <fullName evidence="10">C-type cytochrome biogenesis protein CcmI</fullName>
    </submittedName>
</protein>
<organism evidence="10 11">
    <name type="scientific">Parasutterella muris</name>
    <dbReference type="NCBI Taxonomy" id="2565572"/>
    <lineage>
        <taxon>Bacteria</taxon>
        <taxon>Pseudomonadati</taxon>
        <taxon>Pseudomonadota</taxon>
        <taxon>Betaproteobacteria</taxon>
        <taxon>Burkholderiales</taxon>
        <taxon>Sutterellaceae</taxon>
        <taxon>Parasutterella</taxon>
    </lineage>
</organism>
<dbReference type="InterPro" id="IPR019734">
    <property type="entry name" value="TPR_rpt"/>
</dbReference>
<comment type="caution">
    <text evidence="10">The sequence shown here is derived from an EMBL/GenBank/DDBJ whole genome shotgun (WGS) entry which is preliminary data.</text>
</comment>
<dbReference type="PANTHER" id="PTHR47870:SF1">
    <property type="entry name" value="CYTOCHROME C-TYPE BIOGENESIS PROTEIN CCMH"/>
    <property type="match status" value="1"/>
</dbReference>
<dbReference type="InterPro" id="IPR017560">
    <property type="entry name" value="Cyt_c_biogenesis_CcmI"/>
</dbReference>
<feature type="domain" description="Cytochrome c-type biogenesis protein H Ig-like" evidence="8">
    <location>
        <begin position="348"/>
        <end position="455"/>
    </location>
</feature>
<dbReference type="InterPro" id="IPR056413">
    <property type="entry name" value="TPR_CcmH_CycH"/>
</dbReference>
<dbReference type="GO" id="GO:0017004">
    <property type="term" value="P:cytochrome complex assembly"/>
    <property type="evidence" value="ECO:0007669"/>
    <property type="project" value="UniProtKB-KW"/>
</dbReference>
<proteinExistence type="predicted"/>
<evidence type="ECO:0000256" key="4">
    <source>
        <dbReference type="ARBA" id="ARBA00022803"/>
    </source>
</evidence>
<dbReference type="EMBL" id="WSRP01000004">
    <property type="protein sequence ID" value="MVX55946.1"/>
    <property type="molecule type" value="Genomic_DNA"/>
</dbReference>
<dbReference type="Pfam" id="PF23914">
    <property type="entry name" value="TPR_CcmH_CycH"/>
    <property type="match status" value="1"/>
</dbReference>
<dbReference type="SUPFAM" id="SSF48452">
    <property type="entry name" value="TPR-like"/>
    <property type="match status" value="1"/>
</dbReference>
<name>A0A6L6YEE9_9BURK</name>
<feature type="repeat" description="TPR" evidence="5">
    <location>
        <begin position="168"/>
        <end position="201"/>
    </location>
</feature>
<dbReference type="InterPro" id="IPR011990">
    <property type="entry name" value="TPR-like_helical_dom_sf"/>
</dbReference>
<dbReference type="NCBIfam" id="TIGR03142">
    <property type="entry name" value="cytochro_ccmI"/>
    <property type="match status" value="1"/>
</dbReference>
<dbReference type="Pfam" id="PF23892">
    <property type="entry name" value="Ig_CycH"/>
    <property type="match status" value="1"/>
</dbReference>
<evidence type="ECO:0000256" key="2">
    <source>
        <dbReference type="ARBA" id="ARBA00022737"/>
    </source>
</evidence>
<keyword evidence="7" id="KW-0472">Membrane</keyword>
<evidence type="ECO:0000256" key="5">
    <source>
        <dbReference type="PROSITE-ProRule" id="PRU00339"/>
    </source>
</evidence>
<keyword evidence="3" id="KW-0201">Cytochrome c-type biogenesis</keyword>
<keyword evidence="7" id="KW-0812">Transmembrane</keyword>
<sequence length="460" mass="50342">MLTFILSAAGMTLVLLLIIAIPLIVNNKRNKDADELPQVNLSIYRDQFKELEDERARGAISQHEFDESRSELERRVLEESVPEQLAESGNSKIGTYTAIGLFLLIPLFAASLWAATQHIGDFRLDGGRNEGVADYTTGQMIRQPGEMHDMNSALEKLKAHLRENPGDLNGWMMLGRSMLTMKNYGEAASAFERANQIAPGNPVVMTDLADAIAMVQGQDLSGRPWELINAVLKKDPTNWKALMMAGSDYFNHGDYRKAVMYWEFLLNNMPSNDGRRDGVIASIQEARHLGNIVGPVKNTLGLGAASEDMENHIPLMSQMTKSGAAPLSQSPVPEKQDAAKPTHHISGVVEISEALHEKMGDLDTLYVTARPASGGRMPIAQLKIKVLSFPVHFTLDNTMVPPMDMGGGTLDQHETVMVTARLGKANQTMPANGNFEGSSGQPIKVGDEDVKITLDSILAR</sequence>
<comment type="subcellular location">
    <subcellularLocation>
        <location evidence="1">Cell envelope</location>
    </subcellularLocation>
</comment>
<keyword evidence="7" id="KW-1133">Transmembrane helix</keyword>
<keyword evidence="2" id="KW-0677">Repeat</keyword>
<dbReference type="Proteomes" id="UP000472580">
    <property type="component" value="Unassembled WGS sequence"/>
</dbReference>
<evidence type="ECO:0000256" key="1">
    <source>
        <dbReference type="ARBA" id="ARBA00004196"/>
    </source>
</evidence>
<dbReference type="OrthoDB" id="9776053at2"/>
<evidence type="ECO:0000259" key="9">
    <source>
        <dbReference type="Pfam" id="PF23914"/>
    </source>
</evidence>
<evidence type="ECO:0000256" key="7">
    <source>
        <dbReference type="SAM" id="Phobius"/>
    </source>
</evidence>
<gene>
    <name evidence="10" type="primary">ccmI</name>
    <name evidence="10" type="ORF">E5987_01825</name>
</gene>
<dbReference type="GO" id="GO:0030313">
    <property type="term" value="C:cell envelope"/>
    <property type="evidence" value="ECO:0007669"/>
    <property type="project" value="UniProtKB-SubCell"/>
</dbReference>
<feature type="transmembrane region" description="Helical" evidence="7">
    <location>
        <begin position="6"/>
        <end position="25"/>
    </location>
</feature>
<feature type="domain" description="Cytochrome c-type biogenesis protein H TPR" evidence="9">
    <location>
        <begin position="146"/>
        <end position="275"/>
    </location>
</feature>
<accession>A0A6L6YEE9</accession>
<evidence type="ECO:0000313" key="10">
    <source>
        <dbReference type="EMBL" id="MVX55946.1"/>
    </source>
</evidence>